<protein>
    <recommendedName>
        <fullName evidence="4">DUF1844 domain-containing protein</fullName>
    </recommendedName>
</protein>
<comment type="caution">
    <text evidence="2">The sequence shown here is derived from an EMBL/GenBank/DDBJ whole genome shotgun (WGS) entry which is preliminary data.</text>
</comment>
<dbReference type="RefSeq" id="WP_144588254.1">
    <property type="nucleotide sequence ID" value="NZ_VJWX01000116.1"/>
</dbReference>
<feature type="compositionally biased region" description="Basic and acidic residues" evidence="1">
    <location>
        <begin position="1"/>
        <end position="16"/>
    </location>
</feature>
<accession>A0A558CSN2</accession>
<evidence type="ECO:0000256" key="1">
    <source>
        <dbReference type="SAM" id="MobiDB-lite"/>
    </source>
</evidence>
<sequence>MSSDNRSWEHTGEHTRTATQVPGSPEPSAPVHHEEIALELGQIIDTHLFHAAMALHAAMPMSDRDELGTRLRTALGELDSAISKIRSAVYRRRFH</sequence>
<gene>
    <name evidence="2" type="ORF">FNH05_14140</name>
</gene>
<evidence type="ECO:0008006" key="4">
    <source>
        <dbReference type="Google" id="ProtNLM"/>
    </source>
</evidence>
<evidence type="ECO:0000313" key="2">
    <source>
        <dbReference type="EMBL" id="TVT51774.1"/>
    </source>
</evidence>
<proteinExistence type="predicted"/>
<reference evidence="2 3" key="1">
    <citation type="submission" date="2019-07" db="EMBL/GenBank/DDBJ databases">
        <authorList>
            <person name="Duangmal K."/>
            <person name="Teo W.F.A."/>
        </authorList>
    </citation>
    <scope>NUCLEOTIDE SEQUENCE [LARGE SCALE GENOMIC DNA]</scope>
    <source>
        <strain evidence="2 3">TBRC 6029</strain>
    </source>
</reference>
<keyword evidence="3" id="KW-1185">Reference proteome</keyword>
<evidence type="ECO:0000313" key="3">
    <source>
        <dbReference type="Proteomes" id="UP000320011"/>
    </source>
</evidence>
<reference evidence="2 3" key="2">
    <citation type="submission" date="2019-08" db="EMBL/GenBank/DDBJ databases">
        <title>Amycolatopsis acidicola sp. nov., isolated from peat swamp forest soil.</title>
        <authorList>
            <person name="Srisuk N."/>
        </authorList>
    </citation>
    <scope>NUCLEOTIDE SEQUENCE [LARGE SCALE GENOMIC DNA]</scope>
    <source>
        <strain evidence="2 3">TBRC 6029</strain>
    </source>
</reference>
<name>A0A558CSN2_9PSEU</name>
<dbReference type="AlphaFoldDB" id="A0A558CSN2"/>
<feature type="region of interest" description="Disordered" evidence="1">
    <location>
        <begin position="1"/>
        <end position="34"/>
    </location>
</feature>
<dbReference type="EMBL" id="VJWX01000116">
    <property type="protein sequence ID" value="TVT51774.1"/>
    <property type="molecule type" value="Genomic_DNA"/>
</dbReference>
<dbReference type="Proteomes" id="UP000320011">
    <property type="component" value="Unassembled WGS sequence"/>
</dbReference>
<organism evidence="2 3">
    <name type="scientific">Amycolatopsis rhizosphaerae</name>
    <dbReference type="NCBI Taxonomy" id="2053003"/>
    <lineage>
        <taxon>Bacteria</taxon>
        <taxon>Bacillati</taxon>
        <taxon>Actinomycetota</taxon>
        <taxon>Actinomycetes</taxon>
        <taxon>Pseudonocardiales</taxon>
        <taxon>Pseudonocardiaceae</taxon>
        <taxon>Amycolatopsis</taxon>
    </lineage>
</organism>